<dbReference type="AlphaFoldDB" id="A0A1A5ZVB9"/>
<keyword evidence="6 10" id="KW-0576">Peroxisome</keyword>
<keyword evidence="2 10" id="KW-0813">Transport</keyword>
<reference evidence="15" key="2">
    <citation type="submission" date="2013-07" db="EMBL/GenBank/DDBJ databases">
        <authorList>
            <consortium name="The Broad Institute Genome Sequencing Platform"/>
            <person name="Cuomo C."/>
            <person name="Litvintseva A."/>
            <person name="Chen Y."/>
            <person name="Heitman J."/>
            <person name="Sun S."/>
            <person name="Springer D."/>
            <person name="Dromer F."/>
            <person name="Young S.K."/>
            <person name="Zeng Q."/>
            <person name="Gargeya S."/>
            <person name="Fitzgerald M."/>
            <person name="Abouelleil A."/>
            <person name="Alvarado L."/>
            <person name="Berlin A.M."/>
            <person name="Chapman S.B."/>
            <person name="Dewar J."/>
            <person name="Goldberg J."/>
            <person name="Griggs A."/>
            <person name="Gujja S."/>
            <person name="Hansen M."/>
            <person name="Howarth C."/>
            <person name="Imamovic A."/>
            <person name="Larimer J."/>
            <person name="McCowan C."/>
            <person name="Murphy C."/>
            <person name="Pearson M."/>
            <person name="Priest M."/>
            <person name="Roberts A."/>
            <person name="Saif S."/>
            <person name="Shea T."/>
            <person name="Sykes S."/>
            <person name="Wortman J."/>
            <person name="Nusbaum C."/>
            <person name="Birren B."/>
        </authorList>
    </citation>
    <scope>NUCLEOTIDE SEQUENCE</scope>
    <source>
        <strain evidence="15">CBS 10117</strain>
    </source>
</reference>
<organism evidence="14">
    <name type="scientific">Kwoniella dejecticola CBS 10117</name>
    <dbReference type="NCBI Taxonomy" id="1296121"/>
    <lineage>
        <taxon>Eukaryota</taxon>
        <taxon>Fungi</taxon>
        <taxon>Dikarya</taxon>
        <taxon>Basidiomycota</taxon>
        <taxon>Agaricomycotina</taxon>
        <taxon>Tremellomycetes</taxon>
        <taxon>Tremellales</taxon>
        <taxon>Cryptococcaceae</taxon>
        <taxon>Kwoniella</taxon>
    </lineage>
</organism>
<name>A0A1A5ZVB9_9TREE</name>
<feature type="domain" description="Peroxisome membrane anchor protein Pex14p N-terminal" evidence="13">
    <location>
        <begin position="11"/>
        <end position="54"/>
    </location>
</feature>
<reference evidence="15" key="3">
    <citation type="submission" date="2024-02" db="EMBL/GenBank/DDBJ databases">
        <title>Comparative genomics of Cryptococcus and Kwoniella reveals pathogenesis evolution and contrasting modes of karyotype evolution via chromosome fusion or intercentromeric recombination.</title>
        <authorList>
            <person name="Coelho M.A."/>
            <person name="David-Palma M."/>
            <person name="Shea T."/>
            <person name="Bowers K."/>
            <person name="McGinley-Smith S."/>
            <person name="Mohammad A.W."/>
            <person name="Gnirke A."/>
            <person name="Yurkov A.M."/>
            <person name="Nowrousian M."/>
            <person name="Sun S."/>
            <person name="Cuomo C.A."/>
            <person name="Heitman J."/>
        </authorList>
    </citation>
    <scope>NUCLEOTIDE SEQUENCE</scope>
    <source>
        <strain evidence="15">CBS 10117</strain>
    </source>
</reference>
<evidence type="ECO:0000256" key="4">
    <source>
        <dbReference type="ARBA" id="ARBA00023010"/>
    </source>
</evidence>
<dbReference type="GeneID" id="28971356"/>
<dbReference type="InterPro" id="IPR036388">
    <property type="entry name" value="WH-like_DNA-bd_sf"/>
</dbReference>
<dbReference type="GO" id="GO:0005778">
    <property type="term" value="C:peroxisomal membrane"/>
    <property type="evidence" value="ECO:0007669"/>
    <property type="project" value="UniProtKB-SubCell"/>
</dbReference>
<dbReference type="Proteomes" id="UP000078595">
    <property type="component" value="Chromosome 10"/>
</dbReference>
<evidence type="ECO:0000256" key="2">
    <source>
        <dbReference type="ARBA" id="ARBA00022448"/>
    </source>
</evidence>
<keyword evidence="16" id="KW-1185">Reference proteome</keyword>
<dbReference type="InterPro" id="IPR006785">
    <property type="entry name" value="Pex14_N"/>
</dbReference>
<evidence type="ECO:0000256" key="7">
    <source>
        <dbReference type="ARBA" id="ARBA00029502"/>
    </source>
</evidence>
<feature type="compositionally biased region" description="Polar residues" evidence="12">
    <location>
        <begin position="256"/>
        <end position="266"/>
    </location>
</feature>
<feature type="coiled-coil region" evidence="11">
    <location>
        <begin position="148"/>
        <end position="221"/>
    </location>
</feature>
<dbReference type="GO" id="GO:1990429">
    <property type="term" value="C:peroxisomal importomer complex"/>
    <property type="evidence" value="ECO:0007669"/>
    <property type="project" value="TreeGrafter"/>
</dbReference>
<dbReference type="GO" id="GO:0016560">
    <property type="term" value="P:protein import into peroxisome matrix, docking"/>
    <property type="evidence" value="ECO:0007669"/>
    <property type="project" value="UniProtKB-UniRule"/>
</dbReference>
<dbReference type="InterPro" id="IPR025655">
    <property type="entry name" value="PEX14"/>
</dbReference>
<feature type="compositionally biased region" description="Basic and acidic residues" evidence="12">
    <location>
        <begin position="327"/>
        <end position="343"/>
    </location>
</feature>
<evidence type="ECO:0000313" key="16">
    <source>
        <dbReference type="Proteomes" id="UP000078595"/>
    </source>
</evidence>
<evidence type="ECO:0000313" key="15">
    <source>
        <dbReference type="EMBL" id="WWC65032.1"/>
    </source>
</evidence>
<protein>
    <recommendedName>
        <fullName evidence="7 10">Peroxisomal membrane protein PEX14</fullName>
    </recommendedName>
    <alternativeName>
        <fullName evidence="8 10">Peroxin-14</fullName>
    </alternativeName>
</protein>
<evidence type="ECO:0000313" key="14">
    <source>
        <dbReference type="EMBL" id="OBR81747.1"/>
    </source>
</evidence>
<comment type="function">
    <text evidence="10">Component of the PEX13-PEX14 docking complex, a translocon channel that specifically mediates the import of peroxisomal cargo proteins bound to PEX5 receptor. The PEX13-PEX14 docking complex forms a large import pore which can be opened to a diameter of about 9 nm. Mechanistically, PEX5 receptor along with cargo proteins associates with the PEX14 subunit of the PEX13-PEX14 docking complex in the cytosol, leading to the insertion of the receptor into the organelle membrane with the concomitant translocation of the cargo into the peroxisome matrix.</text>
</comment>
<dbReference type="Gene3D" id="1.10.10.10">
    <property type="entry name" value="Winged helix-like DNA-binding domain superfamily/Winged helix DNA-binding domain"/>
    <property type="match status" value="1"/>
</dbReference>
<evidence type="ECO:0000256" key="10">
    <source>
        <dbReference type="RuleBase" id="RU367032"/>
    </source>
</evidence>
<evidence type="ECO:0000256" key="5">
    <source>
        <dbReference type="ARBA" id="ARBA00023136"/>
    </source>
</evidence>
<keyword evidence="3 10" id="KW-0653">Protein transport</keyword>
<dbReference type="EMBL" id="KI894036">
    <property type="protein sequence ID" value="OBR81747.1"/>
    <property type="molecule type" value="Genomic_DNA"/>
</dbReference>
<dbReference type="EMBL" id="CP144539">
    <property type="protein sequence ID" value="WWC65032.1"/>
    <property type="molecule type" value="Genomic_DNA"/>
</dbReference>
<feature type="compositionally biased region" description="Low complexity" evidence="12">
    <location>
        <begin position="267"/>
        <end position="289"/>
    </location>
</feature>
<dbReference type="GO" id="GO:0005102">
    <property type="term" value="F:signaling receptor binding"/>
    <property type="evidence" value="ECO:0007669"/>
    <property type="project" value="TreeGrafter"/>
</dbReference>
<evidence type="ECO:0000256" key="12">
    <source>
        <dbReference type="SAM" id="MobiDB-lite"/>
    </source>
</evidence>
<dbReference type="KEGG" id="kdj:28971356"/>
<dbReference type="STRING" id="1296121.A0A1A5ZVB9"/>
<feature type="compositionally biased region" description="Low complexity" evidence="12">
    <location>
        <begin position="300"/>
        <end position="324"/>
    </location>
</feature>
<accession>A0A1A5ZVB9</accession>
<feature type="region of interest" description="Disordered" evidence="12">
    <location>
        <begin position="254"/>
        <end position="343"/>
    </location>
</feature>
<evidence type="ECO:0000256" key="8">
    <source>
        <dbReference type="ARBA" id="ARBA00029691"/>
    </source>
</evidence>
<evidence type="ECO:0000256" key="11">
    <source>
        <dbReference type="SAM" id="Coils"/>
    </source>
</evidence>
<dbReference type="RefSeq" id="XP_018259589.1">
    <property type="nucleotide sequence ID" value="XM_018410921.1"/>
</dbReference>
<dbReference type="Pfam" id="PF04695">
    <property type="entry name" value="Pex14_N"/>
    <property type="match status" value="1"/>
</dbReference>
<dbReference type="PANTHER" id="PTHR23058">
    <property type="entry name" value="PEROXISOMAL MEMBRANE PROTEIN PEX14"/>
    <property type="match status" value="1"/>
</dbReference>
<proteinExistence type="inferred from homology"/>
<sequence>MEASSSSSSNRHELIRNAVLFLNDPKVASSSLTSRIQFLESKGLNEPEIQQALSQAAQGASSIEGSIPERPRDPAPRYGYNQATGREYGYGYGQGVMHPPEPPRRDWRDLFIMAVISGGVVYGLSVLAKKYLLPHLQPPSTTSFQDTSSSLTAQYDEASRLLTELTEQTSALQLSIQEDKERVNGVIEEVEDSLKNVKNSEEKWREEMRDIRSEVESVRELVPKLIEKHSASQSSALSDLQNELRSLKTLLLARQGQGQNQASSPQTNGTSSPSGGVSSTTAAANALLTPRGKGIPAWQLPSPSASPSASASGGSSLSGSAVLSEAEENHVDKGKEKGKEETS</sequence>
<feature type="region of interest" description="Disordered" evidence="12">
    <location>
        <begin position="54"/>
        <end position="76"/>
    </location>
</feature>
<gene>
    <name evidence="14" type="ORF">I303_07657</name>
    <name evidence="15" type="ORF">I303_107646</name>
</gene>
<comment type="similarity">
    <text evidence="1 10">Belongs to the peroxin-14 family.</text>
</comment>
<keyword evidence="11" id="KW-0175">Coiled coil</keyword>
<reference evidence="14" key="1">
    <citation type="submission" date="2013-07" db="EMBL/GenBank/DDBJ databases">
        <title>The Genome Sequence of Cryptococcus dejecticola CBS10117.</title>
        <authorList>
            <consortium name="The Broad Institute Genome Sequencing Platform"/>
            <person name="Cuomo C."/>
            <person name="Litvintseva A."/>
            <person name="Chen Y."/>
            <person name="Heitman J."/>
            <person name="Sun S."/>
            <person name="Springer D."/>
            <person name="Dromer F."/>
            <person name="Young S.K."/>
            <person name="Zeng Q."/>
            <person name="Gargeya S."/>
            <person name="Fitzgerald M."/>
            <person name="Abouelleil A."/>
            <person name="Alvarado L."/>
            <person name="Berlin A.M."/>
            <person name="Chapman S.B."/>
            <person name="Dewar J."/>
            <person name="Goldberg J."/>
            <person name="Griggs A."/>
            <person name="Gujja S."/>
            <person name="Hansen M."/>
            <person name="Howarth C."/>
            <person name="Imamovic A."/>
            <person name="Larimer J."/>
            <person name="McCowan C."/>
            <person name="Murphy C."/>
            <person name="Pearson M."/>
            <person name="Priest M."/>
            <person name="Roberts A."/>
            <person name="Saif S."/>
            <person name="Shea T."/>
            <person name="Sykes S."/>
            <person name="Wortman J."/>
            <person name="Nusbaum C."/>
            <person name="Birren B."/>
        </authorList>
    </citation>
    <scope>NUCLEOTIDE SEQUENCE [LARGE SCALE GENOMIC DNA]</scope>
    <source>
        <strain evidence="14">CBS 10117</strain>
    </source>
</reference>
<evidence type="ECO:0000256" key="9">
    <source>
        <dbReference type="ARBA" id="ARBA00046271"/>
    </source>
</evidence>
<keyword evidence="4" id="KW-0811">Translocation</keyword>
<comment type="subcellular location">
    <subcellularLocation>
        <location evidence="9 10">Peroxisome membrane</location>
    </subcellularLocation>
</comment>
<keyword evidence="5 10" id="KW-0472">Membrane</keyword>
<evidence type="ECO:0000256" key="1">
    <source>
        <dbReference type="ARBA" id="ARBA00005443"/>
    </source>
</evidence>
<dbReference type="PANTHER" id="PTHR23058:SF0">
    <property type="entry name" value="PEROXISOMAL MEMBRANE PROTEIN PEX14"/>
    <property type="match status" value="1"/>
</dbReference>
<evidence type="ECO:0000256" key="3">
    <source>
        <dbReference type="ARBA" id="ARBA00022927"/>
    </source>
</evidence>
<evidence type="ECO:0000256" key="6">
    <source>
        <dbReference type="ARBA" id="ARBA00023140"/>
    </source>
</evidence>
<evidence type="ECO:0000259" key="13">
    <source>
        <dbReference type="Pfam" id="PF04695"/>
    </source>
</evidence>
<dbReference type="OrthoDB" id="5549158at2759"/>
<dbReference type="VEuPathDB" id="FungiDB:I303_07657"/>